<feature type="region of interest" description="Disordered" evidence="1">
    <location>
        <begin position="242"/>
        <end position="271"/>
    </location>
</feature>
<dbReference type="PANTHER" id="PTHR31118:SF32">
    <property type="entry name" value="KYNURENINE FORMAMIDASE"/>
    <property type="match status" value="1"/>
</dbReference>
<feature type="compositionally biased region" description="Low complexity" evidence="1">
    <location>
        <begin position="254"/>
        <end position="265"/>
    </location>
</feature>
<protein>
    <submittedName>
        <fullName evidence="2">Cyclase family protein</fullName>
    </submittedName>
</protein>
<reference evidence="2 3" key="1">
    <citation type="submission" date="2019-04" db="EMBL/GenBank/DDBJ databases">
        <title>Draft genome sequences for three unisolated Alnus-infective Frankia Sp+ strains, AgTrS, AiOr and AvVan, the first sequenced Frankia strains able to sporulate in-planta.</title>
        <authorList>
            <person name="Bethencourt L."/>
            <person name="Vautrin F."/>
            <person name="Taib N."/>
            <person name="Dubost A."/>
            <person name="Castro-Garcia L."/>
            <person name="Imbaud O."/>
            <person name="Abrouk D."/>
            <person name="Fournier P."/>
            <person name="Briolay J."/>
            <person name="Nguyen A."/>
            <person name="Normand P."/>
            <person name="Fernandez M.P."/>
            <person name="Brochier-Armanet C."/>
            <person name="Herrera-Belaroussi A."/>
        </authorList>
    </citation>
    <scope>NUCLEOTIDE SEQUENCE [LARGE SCALE GENOMIC DNA]</scope>
    <source>
        <strain evidence="2 3">AvVan</strain>
    </source>
</reference>
<dbReference type="RefSeq" id="WP_136447431.1">
    <property type="nucleotide sequence ID" value="NZ_SSXH01000108.1"/>
</dbReference>
<evidence type="ECO:0000313" key="3">
    <source>
        <dbReference type="Proteomes" id="UP000305282"/>
    </source>
</evidence>
<accession>A0A4S5ERX4</accession>
<dbReference type="PANTHER" id="PTHR31118">
    <property type="entry name" value="CYCLASE-LIKE PROTEIN 2"/>
    <property type="match status" value="1"/>
</dbReference>
<proteinExistence type="predicted"/>
<dbReference type="GO" id="GO:0004061">
    <property type="term" value="F:arylformamidase activity"/>
    <property type="evidence" value="ECO:0007669"/>
    <property type="project" value="InterPro"/>
</dbReference>
<keyword evidence="3" id="KW-1185">Reference proteome</keyword>
<gene>
    <name evidence="2" type="ORF">E7Y31_06820</name>
</gene>
<dbReference type="OrthoDB" id="7067800at2"/>
<dbReference type="EMBL" id="SSXH01000108">
    <property type="protein sequence ID" value="THJ75207.1"/>
    <property type="molecule type" value="Genomic_DNA"/>
</dbReference>
<comment type="caution">
    <text evidence="2">The sequence shown here is derived from an EMBL/GenBank/DDBJ whole genome shotgun (WGS) entry which is preliminary data.</text>
</comment>
<sequence length="271" mass="27847">MPAVPVEGDAQGAEPVDLSVLVDLSVPIVSGMPVYPGDPEVAVAPALRAPADGVNVQRLHLGSQSGTHVDAPWHIDDALPRLDELPLERFAGPAVLVDARGQAAQGAIGPDLLPVGLRPGDIVLIVTGWSDRWGHPDYLRHPYLTPDTSRAIVDAGVRTVGIDALSVDRTPGPGQEFSLAAHRVLCGAGAVIAENLTGLARLLQAQTQGRPIEVFLFPLPLAAADGAPVRAVARLGPAALSRRGAQLPTAWRRSSGSSSAGSSPAGSPPAG</sequence>
<evidence type="ECO:0000313" key="2">
    <source>
        <dbReference type="EMBL" id="THJ75207.1"/>
    </source>
</evidence>
<dbReference type="SUPFAM" id="SSF102198">
    <property type="entry name" value="Putative cyclase"/>
    <property type="match status" value="1"/>
</dbReference>
<name>A0A4S5ERX4_9ACTN</name>
<dbReference type="Proteomes" id="UP000305282">
    <property type="component" value="Unassembled WGS sequence"/>
</dbReference>
<evidence type="ECO:0000256" key="1">
    <source>
        <dbReference type="SAM" id="MobiDB-lite"/>
    </source>
</evidence>
<dbReference type="GO" id="GO:0019441">
    <property type="term" value="P:L-tryptophan catabolic process to kynurenine"/>
    <property type="evidence" value="ECO:0007669"/>
    <property type="project" value="InterPro"/>
</dbReference>
<organism evidence="2 3">
    <name type="scientific">Candidatus Frankia alpina</name>
    <dbReference type="NCBI Taxonomy" id="2699483"/>
    <lineage>
        <taxon>Bacteria</taxon>
        <taxon>Bacillati</taxon>
        <taxon>Actinomycetota</taxon>
        <taxon>Actinomycetes</taxon>
        <taxon>Frankiales</taxon>
        <taxon>Frankiaceae</taxon>
        <taxon>Frankia</taxon>
    </lineage>
</organism>
<dbReference type="AlphaFoldDB" id="A0A4S5ERX4"/>
<dbReference type="Gene3D" id="3.50.30.50">
    <property type="entry name" value="Putative cyclase"/>
    <property type="match status" value="1"/>
</dbReference>
<dbReference type="Pfam" id="PF04199">
    <property type="entry name" value="Cyclase"/>
    <property type="match status" value="1"/>
</dbReference>
<dbReference type="InterPro" id="IPR007325">
    <property type="entry name" value="KFase/CYL"/>
</dbReference>
<dbReference type="InterPro" id="IPR037175">
    <property type="entry name" value="KFase_sf"/>
</dbReference>